<keyword evidence="2" id="KW-1185">Reference proteome</keyword>
<name>A0A1G6ZP44_9BACT</name>
<reference evidence="2" key="1">
    <citation type="submission" date="2016-10" db="EMBL/GenBank/DDBJ databases">
        <authorList>
            <person name="Varghese N."/>
            <person name="Submissions S."/>
        </authorList>
    </citation>
    <scope>NUCLEOTIDE SEQUENCE [LARGE SCALE GENOMIC DNA]</scope>
    <source>
        <strain evidence="2">DSM 8987</strain>
    </source>
</reference>
<gene>
    <name evidence="1" type="ORF">SAMN05661003_10358</name>
</gene>
<proteinExistence type="predicted"/>
<dbReference type="PROSITE" id="PS51257">
    <property type="entry name" value="PROKAR_LIPOPROTEIN"/>
    <property type="match status" value="1"/>
</dbReference>
<dbReference type="RefSeq" id="WP_171906305.1">
    <property type="nucleotide sequence ID" value="NZ_FNAQ01000003.1"/>
</dbReference>
<evidence type="ECO:0000313" key="2">
    <source>
        <dbReference type="Proteomes" id="UP000243205"/>
    </source>
</evidence>
<dbReference type="EMBL" id="FNAQ01000003">
    <property type="protein sequence ID" value="SDE04163.1"/>
    <property type="molecule type" value="Genomic_DNA"/>
</dbReference>
<dbReference type="STRING" id="57664.SAMN05661003_10358"/>
<dbReference type="Proteomes" id="UP000243205">
    <property type="component" value="Unassembled WGS sequence"/>
</dbReference>
<evidence type="ECO:0008006" key="3">
    <source>
        <dbReference type="Google" id="ProtNLM"/>
    </source>
</evidence>
<organism evidence="1 2">
    <name type="scientific">Desulfuromonas thiophila</name>
    <dbReference type="NCBI Taxonomy" id="57664"/>
    <lineage>
        <taxon>Bacteria</taxon>
        <taxon>Pseudomonadati</taxon>
        <taxon>Thermodesulfobacteriota</taxon>
        <taxon>Desulfuromonadia</taxon>
        <taxon>Desulfuromonadales</taxon>
        <taxon>Desulfuromonadaceae</taxon>
        <taxon>Desulfuromonas</taxon>
    </lineage>
</organism>
<accession>A0A1G6ZP44</accession>
<evidence type="ECO:0000313" key="1">
    <source>
        <dbReference type="EMBL" id="SDE04163.1"/>
    </source>
</evidence>
<protein>
    <recommendedName>
        <fullName evidence="3">Entericidin EcnA/B family protein</fullName>
    </recommendedName>
</protein>
<sequence length="50" mass="5190">MRLMLPVLTVLLCLALSGCETCHGLGRDFEAIGLWMQSGPQSGSGGQASP</sequence>
<dbReference type="AlphaFoldDB" id="A0A1G6ZP44"/>